<accession>A0A0G4ESQ9</accession>
<feature type="region of interest" description="Disordered" evidence="1">
    <location>
        <begin position="301"/>
        <end position="353"/>
    </location>
</feature>
<feature type="compositionally biased region" description="Pro residues" evidence="1">
    <location>
        <begin position="318"/>
        <end position="337"/>
    </location>
</feature>
<keyword evidence="2" id="KW-1133">Transmembrane helix</keyword>
<feature type="compositionally biased region" description="Basic residues" evidence="1">
    <location>
        <begin position="305"/>
        <end position="314"/>
    </location>
</feature>
<dbReference type="AlphaFoldDB" id="A0A0G4ESQ9"/>
<feature type="transmembrane region" description="Helical" evidence="2">
    <location>
        <begin position="277"/>
        <end position="293"/>
    </location>
</feature>
<keyword evidence="2" id="KW-0812">Transmembrane</keyword>
<sequence length="353" mass="38491">MSSDAAASPALIICHFRSIGGREGAFPVCPLLLELQLLCHGRDDVQFKPMPFMEAGGYALPFGISREAVISASSLYEHVQEMMSASPSAKKDDGLAIEKSDDVAFSVMVDEIDCIIHHLIWVDADIFSSFTAPLLLKSMPLPLSWWSVAHARLAASMQGGGGVVADELHDILIALERRLRAPVGRQLEARVFSRLAILFSLPFPSSSPVPAVLRSKHGLVQFCDSVLKRQPALWPNRATFLRGAMPPRESRKGKEGQEGGGEGQDKDESRANMRRRWFYFGAAVFSLAAYIMSGQSSVIHLSHSGSHHHHHHHQEAHPTPPGQGPGVPPHPHPPPHQPNNNGAHLDESDEGDV</sequence>
<keyword evidence="2" id="KW-0472">Membrane</keyword>
<evidence type="ECO:0000313" key="3">
    <source>
        <dbReference type="EMBL" id="CEM00908.1"/>
    </source>
</evidence>
<organism evidence="3 4">
    <name type="scientific">Vitrella brassicaformis (strain CCMP3155)</name>
    <dbReference type="NCBI Taxonomy" id="1169540"/>
    <lineage>
        <taxon>Eukaryota</taxon>
        <taxon>Sar</taxon>
        <taxon>Alveolata</taxon>
        <taxon>Colpodellida</taxon>
        <taxon>Vitrellaceae</taxon>
        <taxon>Vitrella</taxon>
    </lineage>
</organism>
<evidence type="ECO:0000313" key="4">
    <source>
        <dbReference type="Proteomes" id="UP000041254"/>
    </source>
</evidence>
<proteinExistence type="predicted"/>
<gene>
    <name evidence="3" type="ORF">Vbra_13043</name>
</gene>
<evidence type="ECO:0000256" key="2">
    <source>
        <dbReference type="SAM" id="Phobius"/>
    </source>
</evidence>
<feature type="region of interest" description="Disordered" evidence="1">
    <location>
        <begin position="238"/>
        <end position="269"/>
    </location>
</feature>
<keyword evidence="4" id="KW-1185">Reference proteome</keyword>
<dbReference type="EMBL" id="CDMY01000301">
    <property type="protein sequence ID" value="CEM00908.1"/>
    <property type="molecule type" value="Genomic_DNA"/>
</dbReference>
<reference evidence="3 4" key="1">
    <citation type="submission" date="2014-11" db="EMBL/GenBank/DDBJ databases">
        <authorList>
            <person name="Zhu J."/>
            <person name="Qi W."/>
            <person name="Song R."/>
        </authorList>
    </citation>
    <scope>NUCLEOTIDE SEQUENCE [LARGE SCALE GENOMIC DNA]</scope>
</reference>
<dbReference type="InParanoid" id="A0A0G4ESQ9"/>
<dbReference type="Proteomes" id="UP000041254">
    <property type="component" value="Unassembled WGS sequence"/>
</dbReference>
<evidence type="ECO:0008006" key="5">
    <source>
        <dbReference type="Google" id="ProtNLM"/>
    </source>
</evidence>
<dbReference type="VEuPathDB" id="CryptoDB:Vbra_13043"/>
<feature type="compositionally biased region" description="Basic and acidic residues" evidence="1">
    <location>
        <begin position="248"/>
        <end position="269"/>
    </location>
</feature>
<evidence type="ECO:0000256" key="1">
    <source>
        <dbReference type="SAM" id="MobiDB-lite"/>
    </source>
</evidence>
<protein>
    <recommendedName>
        <fullName evidence="5">Metaxin glutathione S-transferase domain-containing protein</fullName>
    </recommendedName>
</protein>
<name>A0A0G4ESQ9_VITBC</name>